<dbReference type="Pfam" id="PF00970">
    <property type="entry name" value="FAD_binding_6"/>
    <property type="match status" value="1"/>
</dbReference>
<protein>
    <recommendedName>
        <fullName evidence="1">Flavoprotein pyridine nucleotide cytochrome reductase-like FAD-binding domain-containing protein</fullName>
    </recommendedName>
</protein>
<feature type="non-terminal residue" evidence="2">
    <location>
        <position position="93"/>
    </location>
</feature>
<dbReference type="EMBL" id="UINC01227793">
    <property type="protein sequence ID" value="SVE58830.1"/>
    <property type="molecule type" value="Genomic_DNA"/>
</dbReference>
<dbReference type="PANTHER" id="PTHR43513">
    <property type="entry name" value="DIHYDROOROTATE DEHYDROGENASE B (NAD(+)), ELECTRON TRANSFER SUBUNIT"/>
    <property type="match status" value="1"/>
</dbReference>
<dbReference type="InterPro" id="IPR017938">
    <property type="entry name" value="Riboflavin_synthase-like_b-brl"/>
</dbReference>
<gene>
    <name evidence="2" type="ORF">METZ01_LOCUS511684</name>
</gene>
<evidence type="ECO:0000313" key="2">
    <source>
        <dbReference type="EMBL" id="SVE58830.1"/>
    </source>
</evidence>
<sequence length="93" mass="10030">MRRPISVMSVDKENGSFDLLYKIVGEGTRQLAECKIGDMLSVIGPIGNGFRVTDKKNPLLIGGGVGMPPIIAIAQQIKNNNNYNPFVILGSEV</sequence>
<dbReference type="Gene3D" id="3.40.50.80">
    <property type="entry name" value="Nucleotide-binding domain of ferredoxin-NADP reductase (FNR) module"/>
    <property type="match status" value="1"/>
</dbReference>
<dbReference type="InterPro" id="IPR008333">
    <property type="entry name" value="Cbr1-like_FAD-bd_dom"/>
</dbReference>
<dbReference type="AlphaFoldDB" id="A0A383ER81"/>
<dbReference type="InterPro" id="IPR039261">
    <property type="entry name" value="FNR_nucleotide-bd"/>
</dbReference>
<proteinExistence type="predicted"/>
<accession>A0A383ER81</accession>
<dbReference type="PANTHER" id="PTHR43513:SF3">
    <property type="entry name" value="DIHYDROOROTATE DEHYDROGENASE B (NAD(+)), ELECTRON TRANSFER SUBUNIT-RELATED"/>
    <property type="match status" value="1"/>
</dbReference>
<dbReference type="InterPro" id="IPR050353">
    <property type="entry name" value="PyrK_electron_transfer"/>
</dbReference>
<dbReference type="SUPFAM" id="SSF52343">
    <property type="entry name" value="Ferredoxin reductase-like, C-terminal NADP-linked domain"/>
    <property type="match status" value="1"/>
</dbReference>
<organism evidence="2">
    <name type="scientific">marine metagenome</name>
    <dbReference type="NCBI Taxonomy" id="408172"/>
    <lineage>
        <taxon>unclassified sequences</taxon>
        <taxon>metagenomes</taxon>
        <taxon>ecological metagenomes</taxon>
    </lineage>
</organism>
<name>A0A383ER81_9ZZZZ</name>
<dbReference type="Gene3D" id="2.40.30.10">
    <property type="entry name" value="Translation factors"/>
    <property type="match status" value="1"/>
</dbReference>
<evidence type="ECO:0000259" key="1">
    <source>
        <dbReference type="Pfam" id="PF00970"/>
    </source>
</evidence>
<dbReference type="SUPFAM" id="SSF63380">
    <property type="entry name" value="Riboflavin synthase domain-like"/>
    <property type="match status" value="1"/>
</dbReference>
<feature type="domain" description="Flavoprotein pyridine nucleotide cytochrome reductase-like FAD-binding" evidence="1">
    <location>
        <begin position="2"/>
        <end position="48"/>
    </location>
</feature>
<reference evidence="2" key="1">
    <citation type="submission" date="2018-05" db="EMBL/GenBank/DDBJ databases">
        <authorList>
            <person name="Lanie J.A."/>
            <person name="Ng W.-L."/>
            <person name="Kazmierczak K.M."/>
            <person name="Andrzejewski T.M."/>
            <person name="Davidsen T.M."/>
            <person name="Wayne K.J."/>
            <person name="Tettelin H."/>
            <person name="Glass J.I."/>
            <person name="Rusch D."/>
            <person name="Podicherti R."/>
            <person name="Tsui H.-C.T."/>
            <person name="Winkler M.E."/>
        </authorList>
    </citation>
    <scope>NUCLEOTIDE SEQUENCE</scope>
</reference>